<dbReference type="GeneID" id="35778522"/>
<evidence type="ECO:0000256" key="1">
    <source>
        <dbReference type="HAMAP-Rule" id="MF_01385"/>
    </source>
</evidence>
<evidence type="ECO:0000313" key="2">
    <source>
        <dbReference type="EMBL" id="STY98231.1"/>
    </source>
</evidence>
<dbReference type="Gene3D" id="1.10.4190.10">
    <property type="entry name" value="Urease accessory protein UreF"/>
    <property type="match status" value="1"/>
</dbReference>
<keyword evidence="1" id="KW-0963">Cytoplasm</keyword>
<dbReference type="RefSeq" id="WP_062333405.1">
    <property type="nucleotide sequence ID" value="NZ_CBCRZU010000032.1"/>
</dbReference>
<dbReference type="KEGG" id="mos:AXE82_07995"/>
<dbReference type="PIRSF" id="PIRSF009467">
    <property type="entry name" value="Ureas_acces_UreF"/>
    <property type="match status" value="1"/>
</dbReference>
<proteinExistence type="inferred from homology"/>
<keyword evidence="3" id="KW-1185">Reference proteome</keyword>
<protein>
    <recommendedName>
        <fullName evidence="1">Urease accessory protein UreF</fullName>
    </recommendedName>
</protein>
<dbReference type="PANTHER" id="PTHR33620">
    <property type="entry name" value="UREASE ACCESSORY PROTEIN F"/>
    <property type="match status" value="1"/>
</dbReference>
<dbReference type="Pfam" id="PF01730">
    <property type="entry name" value="UreF"/>
    <property type="match status" value="1"/>
</dbReference>
<dbReference type="EMBL" id="UGPY01000001">
    <property type="protein sequence ID" value="STY98231.1"/>
    <property type="molecule type" value="Genomic_DNA"/>
</dbReference>
<evidence type="ECO:0000313" key="3">
    <source>
        <dbReference type="Proteomes" id="UP000255230"/>
    </source>
</evidence>
<comment type="subunit">
    <text evidence="1">UreD, UreF and UreG form a complex that acts as a GTP-hydrolysis-dependent molecular chaperone, activating the urease apoprotein by helping to assemble the nickel containing metallocenter of UreC. The UreE protein probably delivers the nickel.</text>
</comment>
<reference evidence="2 3" key="1">
    <citation type="submission" date="2018-06" db="EMBL/GenBank/DDBJ databases">
        <authorList>
            <consortium name="Pathogen Informatics"/>
            <person name="Doyle S."/>
        </authorList>
    </citation>
    <scope>NUCLEOTIDE SEQUENCE [LARGE SCALE GENOMIC DNA]</scope>
    <source>
        <strain evidence="2 3">NCTC10465</strain>
    </source>
</reference>
<gene>
    <name evidence="1 2" type="primary">ureF</name>
    <name evidence="2" type="ORF">NCTC10465_02039</name>
</gene>
<organism evidence="2 3">
    <name type="scientific">Faucicola osloensis</name>
    <name type="common">Moraxella osloensis</name>
    <dbReference type="NCBI Taxonomy" id="34062"/>
    <lineage>
        <taxon>Bacteria</taxon>
        <taxon>Pseudomonadati</taxon>
        <taxon>Pseudomonadota</taxon>
        <taxon>Gammaproteobacteria</taxon>
        <taxon>Moraxellales</taxon>
        <taxon>Moraxellaceae</taxon>
        <taxon>Faucicola</taxon>
    </lineage>
</organism>
<comment type="subcellular location">
    <subcellularLocation>
        <location evidence="1">Cytoplasm</location>
    </subcellularLocation>
</comment>
<comment type="similarity">
    <text evidence="1">Belongs to the UreF family.</text>
</comment>
<dbReference type="HAMAP" id="MF_01385">
    <property type="entry name" value="UreF"/>
    <property type="match status" value="1"/>
</dbReference>
<name>A0A120KR48_FAUOS</name>
<dbReference type="Proteomes" id="UP000255230">
    <property type="component" value="Unassembled WGS sequence"/>
</dbReference>
<dbReference type="PANTHER" id="PTHR33620:SF1">
    <property type="entry name" value="UREASE ACCESSORY PROTEIN F"/>
    <property type="match status" value="1"/>
</dbReference>
<dbReference type="GO" id="GO:0016151">
    <property type="term" value="F:nickel cation binding"/>
    <property type="evidence" value="ECO:0007669"/>
    <property type="project" value="UniProtKB-UniRule"/>
</dbReference>
<keyword evidence="1" id="KW-0996">Nickel insertion</keyword>
<dbReference type="AlphaFoldDB" id="A0A120KR48"/>
<comment type="function">
    <text evidence="1">Required for maturation of urease via the functional incorporation of the urease nickel metallocenter.</text>
</comment>
<dbReference type="OrthoDB" id="9798772at2"/>
<dbReference type="GO" id="GO:0005737">
    <property type="term" value="C:cytoplasm"/>
    <property type="evidence" value="ECO:0007669"/>
    <property type="project" value="UniProtKB-SubCell"/>
</dbReference>
<sequence length="278" mass="31094">MKTMTTTSHLTQKAPPQQLLKLMMLASSNLPIGSYTYSQGVESAIEQGFIHDEASSLAFLQAYQQEVLLNFELPLMASMMQLSAQKNHHNLVDSLANFYGASRDSHEFLLESQQLAQAFCAWLDGVLDLAMPQDWIAQGYLPLFARLAYFWQLPIADSLTTYAFAQMENLTLAIVKTLPLGQMAGQRIIWQLGQAMDEPIAKLCQTQASKVKTALTAIHHRQAVVAKLQNIAPQFLQAQQHAQTLLILIKHLQLSASVPSLAELSCHHEQQYSRLFRS</sequence>
<dbReference type="InterPro" id="IPR038277">
    <property type="entry name" value="UreF_sf"/>
</dbReference>
<accession>A0A120KR48</accession>
<keyword evidence="1" id="KW-0143">Chaperone</keyword>
<dbReference type="InterPro" id="IPR002639">
    <property type="entry name" value="UreF"/>
</dbReference>